<dbReference type="SUPFAM" id="SSF50475">
    <property type="entry name" value="FMN-binding split barrel"/>
    <property type="match status" value="1"/>
</dbReference>
<proteinExistence type="predicted"/>
<gene>
    <name evidence="1" type="ORF">O4U47_02415</name>
</gene>
<accession>A0ABT4TF91</accession>
<protein>
    <submittedName>
        <fullName evidence="1">Nitroreductase family deazaflavin-dependent oxidoreductase</fullName>
    </submittedName>
</protein>
<dbReference type="Pfam" id="PF04075">
    <property type="entry name" value="F420H2_quin_red"/>
    <property type="match status" value="1"/>
</dbReference>
<sequence length="159" mass="17902">MEETGKPKRPSGVARALYRMPVHLYRWNLGWLMGGRFLMLSHVGRRSGLVRRTVVEVVDRDAAQGAYTVCSGFGPGSDWYRNLLAEPKAVIQVGNKRMKVTAHPLDPEAGAEAMARYAGRHPRSARMLAGFMGFRVDGSEADFREAGRRLPFIRFEPRR</sequence>
<dbReference type="InterPro" id="IPR012349">
    <property type="entry name" value="Split_barrel_FMN-bd"/>
</dbReference>
<evidence type="ECO:0000313" key="2">
    <source>
        <dbReference type="Proteomes" id="UP001165685"/>
    </source>
</evidence>
<dbReference type="RefSeq" id="WP_270675748.1">
    <property type="nucleotide sequence ID" value="NZ_JAQFWP010000003.1"/>
</dbReference>
<dbReference type="InterPro" id="IPR004378">
    <property type="entry name" value="F420H2_quin_Rdtase"/>
</dbReference>
<dbReference type="EMBL" id="JAQFWP010000003">
    <property type="protein sequence ID" value="MDA2803354.1"/>
    <property type="molecule type" value="Genomic_DNA"/>
</dbReference>
<name>A0ABT4TF91_9ACTN</name>
<reference evidence="1" key="1">
    <citation type="submission" date="2023-01" db="EMBL/GenBank/DDBJ databases">
        <title>Draft genome sequence of Nocardiopsis sp. LSu2-4 isolated from halophytes.</title>
        <authorList>
            <person name="Duangmal K."/>
            <person name="Chantavorakit T."/>
        </authorList>
    </citation>
    <scope>NUCLEOTIDE SEQUENCE</scope>
    <source>
        <strain evidence="1">LSu2-4</strain>
    </source>
</reference>
<comment type="caution">
    <text evidence="1">The sequence shown here is derived from an EMBL/GenBank/DDBJ whole genome shotgun (WGS) entry which is preliminary data.</text>
</comment>
<evidence type="ECO:0000313" key="1">
    <source>
        <dbReference type="EMBL" id="MDA2803354.1"/>
    </source>
</evidence>
<organism evidence="1 2">
    <name type="scientific">Nocardiopsis suaedae</name>
    <dbReference type="NCBI Taxonomy" id="3018444"/>
    <lineage>
        <taxon>Bacteria</taxon>
        <taxon>Bacillati</taxon>
        <taxon>Actinomycetota</taxon>
        <taxon>Actinomycetes</taxon>
        <taxon>Streptosporangiales</taxon>
        <taxon>Nocardiopsidaceae</taxon>
        <taxon>Nocardiopsis</taxon>
    </lineage>
</organism>
<dbReference type="Gene3D" id="2.30.110.10">
    <property type="entry name" value="Electron Transport, Fmn-binding Protein, Chain A"/>
    <property type="match status" value="1"/>
</dbReference>
<dbReference type="NCBIfam" id="TIGR00026">
    <property type="entry name" value="hi_GC_TIGR00026"/>
    <property type="match status" value="1"/>
</dbReference>
<keyword evidence="2" id="KW-1185">Reference proteome</keyword>
<dbReference type="Proteomes" id="UP001165685">
    <property type="component" value="Unassembled WGS sequence"/>
</dbReference>